<dbReference type="InterPro" id="IPR024726">
    <property type="entry name" value="FhuF_C"/>
</dbReference>
<evidence type="ECO:0000256" key="1">
    <source>
        <dbReference type="SAM" id="Phobius"/>
    </source>
</evidence>
<dbReference type="Pfam" id="PF11575">
    <property type="entry name" value="FhuF_C"/>
    <property type="match status" value="1"/>
</dbReference>
<comment type="caution">
    <text evidence="3">The sequence shown here is derived from an EMBL/GenBank/DDBJ whole genome shotgun (WGS) entry which is preliminary data.</text>
</comment>
<evidence type="ECO:0000313" key="4">
    <source>
        <dbReference type="Proteomes" id="UP001595833"/>
    </source>
</evidence>
<dbReference type="Proteomes" id="UP001595833">
    <property type="component" value="Unassembled WGS sequence"/>
</dbReference>
<keyword evidence="1" id="KW-0472">Membrane</keyword>
<dbReference type="RefSeq" id="WP_344034095.1">
    <property type="nucleotide sequence ID" value="NZ_BAAAKE010000001.1"/>
</dbReference>
<accession>A0ABV9XW60</accession>
<keyword evidence="1" id="KW-1133">Transmembrane helix</keyword>
<dbReference type="EMBL" id="JBHSJB010000011">
    <property type="protein sequence ID" value="MFC5054604.1"/>
    <property type="molecule type" value="Genomic_DNA"/>
</dbReference>
<protein>
    <submittedName>
        <fullName evidence="3">(2Fe-2S)-binding protein</fullName>
    </submittedName>
</protein>
<proteinExistence type="predicted"/>
<name>A0ABV9XW60_9PSEU</name>
<organism evidence="3 4">
    <name type="scientific">Saccharothrix xinjiangensis</name>
    <dbReference type="NCBI Taxonomy" id="204798"/>
    <lineage>
        <taxon>Bacteria</taxon>
        <taxon>Bacillati</taxon>
        <taxon>Actinomycetota</taxon>
        <taxon>Actinomycetes</taxon>
        <taxon>Pseudonocardiales</taxon>
        <taxon>Pseudonocardiaceae</taxon>
        <taxon>Saccharothrix</taxon>
    </lineage>
</organism>
<reference evidence="4" key="1">
    <citation type="journal article" date="2019" name="Int. J. Syst. Evol. Microbiol.">
        <title>The Global Catalogue of Microorganisms (GCM) 10K type strain sequencing project: providing services to taxonomists for standard genome sequencing and annotation.</title>
        <authorList>
            <consortium name="The Broad Institute Genomics Platform"/>
            <consortium name="The Broad Institute Genome Sequencing Center for Infectious Disease"/>
            <person name="Wu L."/>
            <person name="Ma J."/>
        </authorList>
    </citation>
    <scope>NUCLEOTIDE SEQUENCE [LARGE SCALE GENOMIC DNA]</scope>
    <source>
        <strain evidence="4">KCTC 12848</strain>
    </source>
</reference>
<keyword evidence="4" id="KW-1185">Reference proteome</keyword>
<keyword evidence="1" id="KW-0812">Transmembrane</keyword>
<evidence type="ECO:0000313" key="3">
    <source>
        <dbReference type="EMBL" id="MFC5054604.1"/>
    </source>
</evidence>
<gene>
    <name evidence="3" type="ORF">ACFPFM_12670</name>
</gene>
<feature type="domain" description="Ferric siderophore reductase C-terminal" evidence="2">
    <location>
        <begin position="248"/>
        <end position="268"/>
    </location>
</feature>
<sequence length="270" mass="28855">MTVPARVTAREATTPLSESLTRAASLATGFEVRFGLPVDPVERAAWTTCAEFTSEPERFDTWRGALAEWLRDQYGEAPERTTAGYVMSWYLNVVGVLGGVLFHMARRVPSLRPSDVAIKVAGSGRPHTMGVALLTDDFACLPDDPAGNHPAATVVADENALAALLRARFAAHGAAFVAAFGPTVRLGRRMLWAAATDALDSAAWTAGQMCGDESSGVVDAALLLPAKLEPFTSASTLRATETGWTRRRESCCFHYVLPGAEACATCPRVR</sequence>
<feature type="transmembrane region" description="Helical" evidence="1">
    <location>
        <begin position="87"/>
        <end position="105"/>
    </location>
</feature>
<evidence type="ECO:0000259" key="2">
    <source>
        <dbReference type="Pfam" id="PF11575"/>
    </source>
</evidence>